<dbReference type="Proteomes" id="UP001242480">
    <property type="component" value="Unassembled WGS sequence"/>
</dbReference>
<accession>A0ABU0J4C9</accession>
<reference evidence="1 2" key="1">
    <citation type="submission" date="2023-07" db="EMBL/GenBank/DDBJ databases">
        <title>Genomic Encyclopedia of Type Strains, Phase IV (KMG-IV): sequencing the most valuable type-strain genomes for metagenomic binning, comparative biology and taxonomic classification.</title>
        <authorList>
            <person name="Goeker M."/>
        </authorList>
    </citation>
    <scope>NUCLEOTIDE SEQUENCE [LARGE SCALE GENOMIC DNA]</scope>
    <source>
        <strain evidence="1 2">DSM 19619</strain>
    </source>
</reference>
<proteinExistence type="predicted"/>
<name>A0ABU0J4C9_9HYPH</name>
<dbReference type="RefSeq" id="WP_307268781.1">
    <property type="nucleotide sequence ID" value="NZ_JAUSVX010000001.1"/>
</dbReference>
<organism evidence="1 2">
    <name type="scientific">Labrys wisconsinensis</name>
    <dbReference type="NCBI Taxonomy" id="425677"/>
    <lineage>
        <taxon>Bacteria</taxon>
        <taxon>Pseudomonadati</taxon>
        <taxon>Pseudomonadota</taxon>
        <taxon>Alphaproteobacteria</taxon>
        <taxon>Hyphomicrobiales</taxon>
        <taxon>Xanthobacteraceae</taxon>
        <taxon>Labrys</taxon>
    </lineage>
</organism>
<sequence>MSTRPLILALLAVAALVAPIGLALSVASPGPRPPSPPPRSFDMLTGVADFPNCPAPAVNRVSIRATTTANGPALAIFVVVQNIGNRAFYAAPGAATLVVTQGEKVLGSFALERLSASEVKFFSVLGTLAPQAEDVAAAIRFAPTVPVGRVAGTLDCRIGDNHLRRDGGSIRAALEREAG</sequence>
<evidence type="ECO:0000313" key="1">
    <source>
        <dbReference type="EMBL" id="MDQ0468134.1"/>
    </source>
</evidence>
<protein>
    <submittedName>
        <fullName evidence="1">Uncharacterized protein</fullName>
    </submittedName>
</protein>
<gene>
    <name evidence="1" type="ORF">QO011_001129</name>
</gene>
<keyword evidence="2" id="KW-1185">Reference proteome</keyword>
<evidence type="ECO:0000313" key="2">
    <source>
        <dbReference type="Proteomes" id="UP001242480"/>
    </source>
</evidence>
<dbReference type="EMBL" id="JAUSVX010000001">
    <property type="protein sequence ID" value="MDQ0468134.1"/>
    <property type="molecule type" value="Genomic_DNA"/>
</dbReference>
<comment type="caution">
    <text evidence="1">The sequence shown here is derived from an EMBL/GenBank/DDBJ whole genome shotgun (WGS) entry which is preliminary data.</text>
</comment>